<dbReference type="InterPro" id="IPR036388">
    <property type="entry name" value="WH-like_DNA-bd_sf"/>
</dbReference>
<dbReference type="RefSeq" id="WP_345344493.1">
    <property type="nucleotide sequence ID" value="NZ_BAABFB010000030.1"/>
</dbReference>
<evidence type="ECO:0000256" key="1">
    <source>
        <dbReference type="ARBA" id="ARBA00009437"/>
    </source>
</evidence>
<dbReference type="InterPro" id="IPR005119">
    <property type="entry name" value="LysR_subst-bd"/>
</dbReference>
<keyword evidence="2" id="KW-0805">Transcription regulation</keyword>
<sequence>MPLSPRVPELAALDVLLSVARLGSMGAAGREHGLSQQAISARVRSAERQLGIKVFDRTTTGVTPTYEGGLVLEWAAGTLSAAEQLASGISALRGERAANLTVAASMTIAEYLVPGWTVTMRRKHPNVVTSVRLLNSTDVANLVLAGDADLGFVEGPEAPAGLDVREVARDELVVVVPPAHPWARSGPIDAAELARTPLIQREFGSGTRTTLEQAVPGCVAPLLELTSCTAVKAAVVAGNAPAVVSSLAVAADLVDGRLVAVELRGLRMPRRLLAVWDRNRGLRGSARDFLDIAAGSR</sequence>
<name>A0ABP8P1D2_9NOCA</name>
<keyword evidence="7" id="KW-1185">Reference proteome</keyword>
<comment type="caution">
    <text evidence="6">The sequence shown here is derived from an EMBL/GenBank/DDBJ whole genome shotgun (WGS) entry which is preliminary data.</text>
</comment>
<dbReference type="Proteomes" id="UP001501183">
    <property type="component" value="Unassembled WGS sequence"/>
</dbReference>
<organism evidence="6 7">
    <name type="scientific">Rhodococcus olei</name>
    <dbReference type="NCBI Taxonomy" id="2161675"/>
    <lineage>
        <taxon>Bacteria</taxon>
        <taxon>Bacillati</taxon>
        <taxon>Actinomycetota</taxon>
        <taxon>Actinomycetes</taxon>
        <taxon>Mycobacteriales</taxon>
        <taxon>Nocardiaceae</taxon>
        <taxon>Rhodococcus</taxon>
    </lineage>
</organism>
<evidence type="ECO:0000256" key="2">
    <source>
        <dbReference type="ARBA" id="ARBA00023015"/>
    </source>
</evidence>
<dbReference type="PANTHER" id="PTHR30126">
    <property type="entry name" value="HTH-TYPE TRANSCRIPTIONAL REGULATOR"/>
    <property type="match status" value="1"/>
</dbReference>
<proteinExistence type="inferred from homology"/>
<feature type="domain" description="HTH lysR-type" evidence="5">
    <location>
        <begin position="8"/>
        <end position="65"/>
    </location>
</feature>
<dbReference type="Gene3D" id="1.10.10.10">
    <property type="entry name" value="Winged helix-like DNA-binding domain superfamily/Winged helix DNA-binding domain"/>
    <property type="match status" value="1"/>
</dbReference>
<dbReference type="CDD" id="cd08420">
    <property type="entry name" value="PBP2_CysL_like"/>
    <property type="match status" value="1"/>
</dbReference>
<gene>
    <name evidence="6" type="ORF">GCM10023094_21250</name>
</gene>
<dbReference type="SUPFAM" id="SSF46785">
    <property type="entry name" value="Winged helix' DNA-binding domain"/>
    <property type="match status" value="1"/>
</dbReference>
<evidence type="ECO:0000259" key="5">
    <source>
        <dbReference type="PROSITE" id="PS50931"/>
    </source>
</evidence>
<accession>A0ABP8P1D2</accession>
<dbReference type="InterPro" id="IPR036390">
    <property type="entry name" value="WH_DNA-bd_sf"/>
</dbReference>
<dbReference type="PROSITE" id="PS50931">
    <property type="entry name" value="HTH_LYSR"/>
    <property type="match status" value="1"/>
</dbReference>
<dbReference type="EMBL" id="BAABFB010000030">
    <property type="protein sequence ID" value="GAA4478010.1"/>
    <property type="molecule type" value="Genomic_DNA"/>
</dbReference>
<keyword evidence="4" id="KW-0804">Transcription</keyword>
<keyword evidence="3" id="KW-0238">DNA-binding</keyword>
<evidence type="ECO:0000256" key="4">
    <source>
        <dbReference type="ARBA" id="ARBA00023163"/>
    </source>
</evidence>
<reference evidence="7" key="1">
    <citation type="journal article" date="2019" name="Int. J. Syst. Evol. Microbiol.">
        <title>The Global Catalogue of Microorganisms (GCM) 10K type strain sequencing project: providing services to taxonomists for standard genome sequencing and annotation.</title>
        <authorList>
            <consortium name="The Broad Institute Genomics Platform"/>
            <consortium name="The Broad Institute Genome Sequencing Center for Infectious Disease"/>
            <person name="Wu L."/>
            <person name="Ma J."/>
        </authorList>
    </citation>
    <scope>NUCLEOTIDE SEQUENCE [LARGE SCALE GENOMIC DNA]</scope>
    <source>
        <strain evidence="7">JCM 32206</strain>
    </source>
</reference>
<evidence type="ECO:0000313" key="7">
    <source>
        <dbReference type="Proteomes" id="UP001501183"/>
    </source>
</evidence>
<dbReference type="Pfam" id="PF03466">
    <property type="entry name" value="LysR_substrate"/>
    <property type="match status" value="1"/>
</dbReference>
<dbReference type="Pfam" id="PF00126">
    <property type="entry name" value="HTH_1"/>
    <property type="match status" value="1"/>
</dbReference>
<comment type="similarity">
    <text evidence="1">Belongs to the LysR transcriptional regulatory family.</text>
</comment>
<evidence type="ECO:0000313" key="6">
    <source>
        <dbReference type="EMBL" id="GAA4478010.1"/>
    </source>
</evidence>
<dbReference type="InterPro" id="IPR000847">
    <property type="entry name" value="LysR_HTH_N"/>
</dbReference>
<protein>
    <submittedName>
        <fullName evidence="6">LysR family transcriptional regulator</fullName>
    </submittedName>
</protein>
<dbReference type="PANTHER" id="PTHR30126:SF39">
    <property type="entry name" value="HTH-TYPE TRANSCRIPTIONAL REGULATOR CYSL"/>
    <property type="match status" value="1"/>
</dbReference>
<dbReference type="SUPFAM" id="SSF53850">
    <property type="entry name" value="Periplasmic binding protein-like II"/>
    <property type="match status" value="1"/>
</dbReference>
<dbReference type="Gene3D" id="3.40.190.290">
    <property type="match status" value="1"/>
</dbReference>
<evidence type="ECO:0000256" key="3">
    <source>
        <dbReference type="ARBA" id="ARBA00023125"/>
    </source>
</evidence>